<keyword evidence="1" id="KW-0677">Repeat</keyword>
<evidence type="ECO:0000313" key="5">
    <source>
        <dbReference type="Proteomes" id="UP000076842"/>
    </source>
</evidence>
<accession>A0A165K374</accession>
<evidence type="ECO:0000256" key="1">
    <source>
        <dbReference type="ARBA" id="ARBA00022737"/>
    </source>
</evidence>
<dbReference type="PROSITE" id="PS50088">
    <property type="entry name" value="ANK_REPEAT"/>
    <property type="match status" value="2"/>
</dbReference>
<dbReference type="Gene3D" id="1.25.40.20">
    <property type="entry name" value="Ankyrin repeat-containing domain"/>
    <property type="match status" value="1"/>
</dbReference>
<dbReference type="STRING" id="1353952.A0A165K374"/>
<dbReference type="PROSITE" id="PS50297">
    <property type="entry name" value="ANK_REP_REGION"/>
    <property type="match status" value="2"/>
</dbReference>
<dbReference type="OrthoDB" id="9995210at2759"/>
<feature type="repeat" description="ANK" evidence="3">
    <location>
        <begin position="42"/>
        <end position="75"/>
    </location>
</feature>
<dbReference type="InterPro" id="IPR036770">
    <property type="entry name" value="Ankyrin_rpt-contain_sf"/>
</dbReference>
<dbReference type="EMBL" id="KV423915">
    <property type="protein sequence ID" value="KZT62610.1"/>
    <property type="molecule type" value="Genomic_DNA"/>
</dbReference>
<organism evidence="4 5">
    <name type="scientific">Calocera cornea HHB12733</name>
    <dbReference type="NCBI Taxonomy" id="1353952"/>
    <lineage>
        <taxon>Eukaryota</taxon>
        <taxon>Fungi</taxon>
        <taxon>Dikarya</taxon>
        <taxon>Basidiomycota</taxon>
        <taxon>Agaricomycotina</taxon>
        <taxon>Dacrymycetes</taxon>
        <taxon>Dacrymycetales</taxon>
        <taxon>Dacrymycetaceae</taxon>
        <taxon>Calocera</taxon>
    </lineage>
</organism>
<dbReference type="SMART" id="SM00248">
    <property type="entry name" value="ANK"/>
    <property type="match status" value="3"/>
</dbReference>
<dbReference type="Proteomes" id="UP000076842">
    <property type="component" value="Unassembled WGS sequence"/>
</dbReference>
<dbReference type="AlphaFoldDB" id="A0A165K374"/>
<feature type="repeat" description="ANK" evidence="3">
    <location>
        <begin position="77"/>
        <end position="113"/>
    </location>
</feature>
<reference evidence="4 5" key="1">
    <citation type="journal article" date="2016" name="Mol. Biol. Evol.">
        <title>Comparative Genomics of Early-Diverging Mushroom-Forming Fungi Provides Insights into the Origins of Lignocellulose Decay Capabilities.</title>
        <authorList>
            <person name="Nagy L.G."/>
            <person name="Riley R."/>
            <person name="Tritt A."/>
            <person name="Adam C."/>
            <person name="Daum C."/>
            <person name="Floudas D."/>
            <person name="Sun H."/>
            <person name="Yadav J.S."/>
            <person name="Pangilinan J."/>
            <person name="Larsson K.H."/>
            <person name="Matsuura K."/>
            <person name="Barry K."/>
            <person name="Labutti K."/>
            <person name="Kuo R."/>
            <person name="Ohm R.A."/>
            <person name="Bhattacharya S.S."/>
            <person name="Shirouzu T."/>
            <person name="Yoshinaga Y."/>
            <person name="Martin F.M."/>
            <person name="Grigoriev I.V."/>
            <person name="Hibbett D.S."/>
        </authorList>
    </citation>
    <scope>NUCLEOTIDE SEQUENCE [LARGE SCALE GENOMIC DNA]</scope>
    <source>
        <strain evidence="4 5">HHB12733</strain>
    </source>
</reference>
<evidence type="ECO:0000256" key="3">
    <source>
        <dbReference type="PROSITE-ProRule" id="PRU00023"/>
    </source>
</evidence>
<dbReference type="InterPro" id="IPR002110">
    <property type="entry name" value="Ankyrin_rpt"/>
</dbReference>
<dbReference type="PRINTS" id="PR01415">
    <property type="entry name" value="ANKYRIN"/>
</dbReference>
<keyword evidence="2 3" id="KW-0040">ANK repeat</keyword>
<keyword evidence="5" id="KW-1185">Reference proteome</keyword>
<dbReference type="FunCoup" id="A0A165K374">
    <property type="interactions" value="18"/>
</dbReference>
<dbReference type="Pfam" id="PF12796">
    <property type="entry name" value="Ank_2"/>
    <property type="match status" value="1"/>
</dbReference>
<dbReference type="InterPro" id="IPR050889">
    <property type="entry name" value="Dendritic_Spine_Reg/Scaffold"/>
</dbReference>
<dbReference type="PANTHER" id="PTHR24166:SF48">
    <property type="entry name" value="PROTEIN VAPYRIN"/>
    <property type="match status" value="1"/>
</dbReference>
<gene>
    <name evidence="4" type="ORF">CALCODRAFT_478914</name>
</gene>
<protein>
    <submittedName>
        <fullName evidence="4">Ankyrin</fullName>
    </submittedName>
</protein>
<evidence type="ECO:0000256" key="2">
    <source>
        <dbReference type="ARBA" id="ARBA00023043"/>
    </source>
</evidence>
<evidence type="ECO:0000313" key="4">
    <source>
        <dbReference type="EMBL" id="KZT62610.1"/>
    </source>
</evidence>
<sequence>MSDEGASANERLLAAAKQDNEDMLLAVFEEDGAYDINYVDGLGNTALHYAAQYGSTDCIEHILEQDGCDVDIQNRLEKATPLHLAVRLEDEELRYWVVASLLDAGANPKIRNKFSQTPIDMLADDDEHTREIFRKAAASATMIAAGDLVDEDDLEEGDEGSEED</sequence>
<dbReference type="SUPFAM" id="SSF48403">
    <property type="entry name" value="Ankyrin repeat"/>
    <property type="match status" value="1"/>
</dbReference>
<dbReference type="InParanoid" id="A0A165K374"/>
<dbReference type="PANTHER" id="PTHR24166">
    <property type="entry name" value="ROLLING PEBBLES, ISOFORM B"/>
    <property type="match status" value="1"/>
</dbReference>
<proteinExistence type="predicted"/>
<name>A0A165K374_9BASI</name>